<accession>A0ABV5HP95</accession>
<keyword evidence="5 9" id="KW-0812">Transmembrane</keyword>
<keyword evidence="2 9" id="KW-0813">Transport</keyword>
<comment type="subcellular location">
    <subcellularLocation>
        <location evidence="1 9">Cell inner membrane</location>
        <topology evidence="1 9">Multi-pass membrane protein</topology>
    </subcellularLocation>
</comment>
<protein>
    <recommendedName>
        <fullName evidence="9">TRAP transporter small permease protein</fullName>
    </recommendedName>
</protein>
<evidence type="ECO:0000256" key="1">
    <source>
        <dbReference type="ARBA" id="ARBA00004429"/>
    </source>
</evidence>
<gene>
    <name evidence="11" type="ORF">ACFFUV_14065</name>
</gene>
<sequence length="183" mass="20117">MRTTLDKLYLAAGAISGLCIVLICLVILTRVIGRWFGVVIPSSDDISGYLLASASFLALAYAFRSGAHIRVSLFTSRLSDNVVIWIERAVLSVASLFVSFLGYQLVYMVWESYEFDEVTSGYIPMPLWLVQLPMAIGAVIFALAIIDSAVGSWLFSTRIPKSEEETLAESTPVEMPLNKESHG</sequence>
<proteinExistence type="inferred from homology"/>
<evidence type="ECO:0000256" key="5">
    <source>
        <dbReference type="ARBA" id="ARBA00022692"/>
    </source>
</evidence>
<evidence type="ECO:0000256" key="4">
    <source>
        <dbReference type="ARBA" id="ARBA00022519"/>
    </source>
</evidence>
<evidence type="ECO:0000256" key="2">
    <source>
        <dbReference type="ARBA" id="ARBA00022448"/>
    </source>
</evidence>
<dbReference type="Pfam" id="PF04290">
    <property type="entry name" value="DctQ"/>
    <property type="match status" value="1"/>
</dbReference>
<comment type="subunit">
    <text evidence="9">The complex comprises the extracytoplasmic solute receptor protein and the two transmembrane proteins.</text>
</comment>
<feature type="domain" description="Tripartite ATP-independent periplasmic transporters DctQ component" evidence="10">
    <location>
        <begin position="23"/>
        <end position="153"/>
    </location>
</feature>
<evidence type="ECO:0000256" key="8">
    <source>
        <dbReference type="ARBA" id="ARBA00038436"/>
    </source>
</evidence>
<keyword evidence="3" id="KW-1003">Cell membrane</keyword>
<name>A0ABV5HP95_9VIBR</name>
<feature type="transmembrane region" description="Helical" evidence="9">
    <location>
        <begin position="88"/>
        <end position="110"/>
    </location>
</feature>
<dbReference type="InterPro" id="IPR007387">
    <property type="entry name" value="TRAP_DctQ"/>
</dbReference>
<evidence type="ECO:0000256" key="3">
    <source>
        <dbReference type="ARBA" id="ARBA00022475"/>
    </source>
</evidence>
<dbReference type="Proteomes" id="UP001589645">
    <property type="component" value="Unassembled WGS sequence"/>
</dbReference>
<organism evidence="11 12">
    <name type="scientific">Vibrio olivae</name>
    <dbReference type="NCBI Taxonomy" id="1243002"/>
    <lineage>
        <taxon>Bacteria</taxon>
        <taxon>Pseudomonadati</taxon>
        <taxon>Pseudomonadota</taxon>
        <taxon>Gammaproteobacteria</taxon>
        <taxon>Vibrionales</taxon>
        <taxon>Vibrionaceae</taxon>
        <taxon>Vibrio</taxon>
    </lineage>
</organism>
<dbReference type="PANTHER" id="PTHR35011:SF10">
    <property type="entry name" value="TRAP TRANSPORTER SMALL PERMEASE PROTEIN"/>
    <property type="match status" value="1"/>
</dbReference>
<keyword evidence="12" id="KW-1185">Reference proteome</keyword>
<evidence type="ECO:0000313" key="11">
    <source>
        <dbReference type="EMBL" id="MFB9136093.1"/>
    </source>
</evidence>
<evidence type="ECO:0000256" key="9">
    <source>
        <dbReference type="RuleBase" id="RU369079"/>
    </source>
</evidence>
<dbReference type="PANTHER" id="PTHR35011">
    <property type="entry name" value="2,3-DIKETO-L-GULONATE TRAP TRANSPORTER SMALL PERMEASE PROTEIN YIAM"/>
    <property type="match status" value="1"/>
</dbReference>
<keyword evidence="6 9" id="KW-1133">Transmembrane helix</keyword>
<evidence type="ECO:0000259" key="10">
    <source>
        <dbReference type="Pfam" id="PF04290"/>
    </source>
</evidence>
<evidence type="ECO:0000256" key="6">
    <source>
        <dbReference type="ARBA" id="ARBA00022989"/>
    </source>
</evidence>
<reference evidence="11 12" key="1">
    <citation type="submission" date="2024-09" db="EMBL/GenBank/DDBJ databases">
        <authorList>
            <person name="Sun Q."/>
            <person name="Mori K."/>
        </authorList>
    </citation>
    <scope>NUCLEOTIDE SEQUENCE [LARGE SCALE GENOMIC DNA]</scope>
    <source>
        <strain evidence="11 12">CECT 8064</strain>
    </source>
</reference>
<comment type="caution">
    <text evidence="11">The sequence shown here is derived from an EMBL/GenBank/DDBJ whole genome shotgun (WGS) entry which is preliminary data.</text>
</comment>
<dbReference type="InterPro" id="IPR055348">
    <property type="entry name" value="DctQ"/>
</dbReference>
<feature type="transmembrane region" description="Helical" evidence="9">
    <location>
        <begin position="48"/>
        <end position="67"/>
    </location>
</feature>
<comment type="function">
    <text evidence="9">Part of the tripartite ATP-independent periplasmic (TRAP) transport system.</text>
</comment>
<evidence type="ECO:0000313" key="12">
    <source>
        <dbReference type="Proteomes" id="UP001589645"/>
    </source>
</evidence>
<evidence type="ECO:0000256" key="7">
    <source>
        <dbReference type="ARBA" id="ARBA00023136"/>
    </source>
</evidence>
<feature type="transmembrane region" description="Helical" evidence="9">
    <location>
        <begin position="7"/>
        <end position="28"/>
    </location>
</feature>
<comment type="similarity">
    <text evidence="8 9">Belongs to the TRAP transporter small permease family.</text>
</comment>
<dbReference type="RefSeq" id="WP_390193967.1">
    <property type="nucleotide sequence ID" value="NZ_JBHMEP010000004.1"/>
</dbReference>
<feature type="transmembrane region" description="Helical" evidence="9">
    <location>
        <begin position="130"/>
        <end position="155"/>
    </location>
</feature>
<keyword evidence="7 9" id="KW-0472">Membrane</keyword>
<dbReference type="EMBL" id="JBHMEP010000004">
    <property type="protein sequence ID" value="MFB9136093.1"/>
    <property type="molecule type" value="Genomic_DNA"/>
</dbReference>
<keyword evidence="4 9" id="KW-0997">Cell inner membrane</keyword>